<evidence type="ECO:0000256" key="3">
    <source>
        <dbReference type="ARBA" id="ARBA00023163"/>
    </source>
</evidence>
<keyword evidence="1" id="KW-0805">Transcription regulation</keyword>
<evidence type="ECO:0000256" key="4">
    <source>
        <dbReference type="PROSITE-ProRule" id="PRU00335"/>
    </source>
</evidence>
<dbReference type="SUPFAM" id="SSF46689">
    <property type="entry name" value="Homeodomain-like"/>
    <property type="match status" value="1"/>
</dbReference>
<keyword evidence="2 4" id="KW-0238">DNA-binding</keyword>
<evidence type="ECO:0000256" key="2">
    <source>
        <dbReference type="ARBA" id="ARBA00023125"/>
    </source>
</evidence>
<dbReference type="InterPro" id="IPR050109">
    <property type="entry name" value="HTH-type_TetR-like_transc_reg"/>
</dbReference>
<evidence type="ECO:0000259" key="6">
    <source>
        <dbReference type="PROSITE" id="PS50977"/>
    </source>
</evidence>
<keyword evidence="8" id="KW-1185">Reference proteome</keyword>
<comment type="caution">
    <text evidence="7">The sequence shown here is derived from an EMBL/GenBank/DDBJ whole genome shotgun (WGS) entry which is preliminary data.</text>
</comment>
<feature type="DNA-binding region" description="H-T-H motif" evidence="4">
    <location>
        <begin position="18"/>
        <end position="37"/>
    </location>
</feature>
<feature type="region of interest" description="Disordered" evidence="5">
    <location>
        <begin position="95"/>
        <end position="117"/>
    </location>
</feature>
<dbReference type="PANTHER" id="PTHR30055">
    <property type="entry name" value="HTH-TYPE TRANSCRIPTIONAL REGULATOR RUTR"/>
    <property type="match status" value="1"/>
</dbReference>
<protein>
    <submittedName>
        <fullName evidence="7">TetR/AcrR family transcriptional regulator</fullName>
    </submittedName>
</protein>
<dbReference type="PANTHER" id="PTHR30055:SF234">
    <property type="entry name" value="HTH-TYPE TRANSCRIPTIONAL REGULATOR BETI"/>
    <property type="match status" value="1"/>
</dbReference>
<dbReference type="Pfam" id="PF00440">
    <property type="entry name" value="TetR_N"/>
    <property type="match status" value="1"/>
</dbReference>
<dbReference type="Proteomes" id="UP000642284">
    <property type="component" value="Unassembled WGS sequence"/>
</dbReference>
<keyword evidence="3" id="KW-0804">Transcription</keyword>
<dbReference type="InterPro" id="IPR001647">
    <property type="entry name" value="HTH_TetR"/>
</dbReference>
<organism evidence="7 8">
    <name type="scientific">Streptomyces polyasparticus</name>
    <dbReference type="NCBI Taxonomy" id="2767826"/>
    <lineage>
        <taxon>Bacteria</taxon>
        <taxon>Bacillati</taxon>
        <taxon>Actinomycetota</taxon>
        <taxon>Actinomycetes</taxon>
        <taxon>Kitasatosporales</taxon>
        <taxon>Streptomycetaceae</taxon>
        <taxon>Streptomyces</taxon>
    </lineage>
</organism>
<dbReference type="EMBL" id="JACTVJ010000007">
    <property type="protein sequence ID" value="MBC9714188.1"/>
    <property type="molecule type" value="Genomic_DNA"/>
</dbReference>
<gene>
    <name evidence="7" type="ORF">H9Y04_16625</name>
</gene>
<dbReference type="Gene3D" id="1.10.357.10">
    <property type="entry name" value="Tetracycline Repressor, domain 2"/>
    <property type="match status" value="1"/>
</dbReference>
<feature type="domain" description="HTH tetR-type" evidence="6">
    <location>
        <begin position="1"/>
        <end position="55"/>
    </location>
</feature>
<evidence type="ECO:0000256" key="5">
    <source>
        <dbReference type="SAM" id="MobiDB-lite"/>
    </source>
</evidence>
<evidence type="ECO:0000313" key="8">
    <source>
        <dbReference type="Proteomes" id="UP000642284"/>
    </source>
</evidence>
<dbReference type="InterPro" id="IPR009057">
    <property type="entry name" value="Homeodomain-like_sf"/>
</dbReference>
<evidence type="ECO:0000313" key="7">
    <source>
        <dbReference type="EMBL" id="MBC9714188.1"/>
    </source>
</evidence>
<sequence length="184" mass="19021">MLVQATIPLVIAYGRGVTTRQIAQAAGVGEGTIFRVFADKDELLDACVTAVLGPGNTLAELAAIDLDRPLAERLNEAAEALRADLDRMGAVLGALHTPGASRPRPGREEGTLPDRSTAMASTRDALAELFAPEREALRLTPGRTAQLFLGLLLTEAGGGGATGDIAELVDVFLHGALTPATGKA</sequence>
<proteinExistence type="predicted"/>
<name>A0ABR7SIL7_9ACTN</name>
<accession>A0ABR7SIL7</accession>
<reference evidence="7 8" key="1">
    <citation type="submission" date="2020-08" db="EMBL/GenBank/DDBJ databases">
        <title>Genemic of Streptomyces polyaspartic.</title>
        <authorList>
            <person name="Liu W."/>
        </authorList>
    </citation>
    <scope>NUCLEOTIDE SEQUENCE [LARGE SCALE GENOMIC DNA]</scope>
    <source>
        <strain evidence="7 8">TRM66268-LWL</strain>
    </source>
</reference>
<dbReference type="PROSITE" id="PS50977">
    <property type="entry name" value="HTH_TETR_2"/>
    <property type="match status" value="1"/>
</dbReference>
<evidence type="ECO:0000256" key="1">
    <source>
        <dbReference type="ARBA" id="ARBA00023015"/>
    </source>
</evidence>